<organism evidence="3 4">
    <name type="scientific">Methanoculleus palmolei</name>
    <dbReference type="NCBI Taxonomy" id="72612"/>
    <lineage>
        <taxon>Archaea</taxon>
        <taxon>Methanobacteriati</taxon>
        <taxon>Methanobacteriota</taxon>
        <taxon>Stenosarchaea group</taxon>
        <taxon>Methanomicrobia</taxon>
        <taxon>Methanomicrobiales</taxon>
        <taxon>Methanomicrobiaceae</taxon>
        <taxon>Methanoculleus</taxon>
    </lineage>
</organism>
<evidence type="ECO:0000313" key="3">
    <source>
        <dbReference type="EMBL" id="WOX55058.1"/>
    </source>
</evidence>
<name>A0ABD8A690_9EURY</name>
<protein>
    <submittedName>
        <fullName evidence="3">Uncharacterized protein</fullName>
    </submittedName>
</protein>
<gene>
    <name evidence="3" type="ORF">R6Y95_06170</name>
</gene>
<feature type="compositionally biased region" description="Basic and acidic residues" evidence="1">
    <location>
        <begin position="21"/>
        <end position="40"/>
    </location>
</feature>
<dbReference type="Proteomes" id="UP001626603">
    <property type="component" value="Chromosome"/>
</dbReference>
<feature type="region of interest" description="Disordered" evidence="1">
    <location>
        <begin position="123"/>
        <end position="196"/>
    </location>
</feature>
<reference evidence="3 4" key="1">
    <citation type="submission" date="2023-10" db="EMBL/GenBank/DDBJ databases">
        <title>The complete genome sequence of Methanoculleus palmolei DSM 4273.</title>
        <authorList>
            <person name="Lai S.-J."/>
            <person name="You Y.-T."/>
            <person name="Chen S.-C."/>
        </authorList>
    </citation>
    <scope>NUCLEOTIDE SEQUENCE [LARGE SCALE GENOMIC DNA]</scope>
    <source>
        <strain evidence="3 4">DSM 4273</strain>
    </source>
</reference>
<proteinExistence type="predicted"/>
<feature type="compositionally biased region" description="Basic and acidic residues" evidence="1">
    <location>
        <begin position="123"/>
        <end position="132"/>
    </location>
</feature>
<evidence type="ECO:0000313" key="4">
    <source>
        <dbReference type="Proteomes" id="UP001626603"/>
    </source>
</evidence>
<feature type="transmembrane region" description="Helical" evidence="2">
    <location>
        <begin position="97"/>
        <end position="118"/>
    </location>
</feature>
<evidence type="ECO:0000256" key="1">
    <source>
        <dbReference type="SAM" id="MobiDB-lite"/>
    </source>
</evidence>
<dbReference type="AlphaFoldDB" id="A0ABD8A690"/>
<accession>A0ABD8A690</accession>
<keyword evidence="2" id="KW-1133">Transmembrane helix</keyword>
<evidence type="ECO:0000256" key="2">
    <source>
        <dbReference type="SAM" id="Phobius"/>
    </source>
</evidence>
<feature type="region of interest" description="Disordered" evidence="1">
    <location>
        <begin position="19"/>
        <end position="41"/>
    </location>
</feature>
<keyword evidence="2" id="KW-0812">Transmembrane</keyword>
<keyword evidence="2" id="KW-0472">Membrane</keyword>
<sequence>MTGEEATIDPKDITYDILIDDTERPDRGGPEAPAEERGDHPAISILDMAVKQSGVYLKKNGLPGANNDVYEHFSKPFLNDALWHYLPDGTIPDDPRLALVIGAGGLALAFAPTLIALYERKEEEKKKELEEKKRKKERRTEETEEKEDEAPMTTFRNPVTGREIPVGRPPREREEPPAAEPPDWMTRLEGGALSGM</sequence>
<keyword evidence="4" id="KW-1185">Reference proteome</keyword>
<dbReference type="EMBL" id="CP137641">
    <property type="protein sequence ID" value="WOX55058.1"/>
    <property type="molecule type" value="Genomic_DNA"/>
</dbReference>